<proteinExistence type="predicted"/>
<protein>
    <recommendedName>
        <fullName evidence="3">OstA-like protein</fullName>
    </recommendedName>
</protein>
<organism evidence="1 2">
    <name type="scientific">Chryseobacterium arachidis</name>
    <dbReference type="NCBI Taxonomy" id="1416778"/>
    <lineage>
        <taxon>Bacteria</taxon>
        <taxon>Pseudomonadati</taxon>
        <taxon>Bacteroidota</taxon>
        <taxon>Flavobacteriia</taxon>
        <taxon>Flavobacteriales</taxon>
        <taxon>Weeksellaceae</taxon>
        <taxon>Chryseobacterium group</taxon>
        <taxon>Chryseobacterium</taxon>
    </lineage>
</organism>
<reference evidence="2" key="1">
    <citation type="submission" date="2016-11" db="EMBL/GenBank/DDBJ databases">
        <authorList>
            <person name="Varghese N."/>
            <person name="Submissions S."/>
        </authorList>
    </citation>
    <scope>NUCLEOTIDE SEQUENCE [LARGE SCALE GENOMIC DNA]</scope>
    <source>
        <strain evidence="2">DSM 27619</strain>
    </source>
</reference>
<evidence type="ECO:0000313" key="2">
    <source>
        <dbReference type="Proteomes" id="UP000184518"/>
    </source>
</evidence>
<dbReference type="Proteomes" id="UP000184518">
    <property type="component" value="Unassembled WGS sequence"/>
</dbReference>
<gene>
    <name evidence="1" type="ORF">SAMN05443633_11850</name>
</gene>
<dbReference type="OrthoDB" id="1270999at2"/>
<evidence type="ECO:0008006" key="3">
    <source>
        <dbReference type="Google" id="ProtNLM"/>
    </source>
</evidence>
<keyword evidence="2" id="KW-1185">Reference proteome</keyword>
<sequence length="114" mass="12848">MEKGLKILGVFLLLCSQQLFSQEKNNETLEFKSENAKRDLVEKTTVFTGNVSLNSAKISFKDAEKVIVEEATGDIKIYKPKNFTIISVDSLANTRKNSEENLIVYNTKTNKLSI</sequence>
<accession>A0A1M5L402</accession>
<evidence type="ECO:0000313" key="1">
    <source>
        <dbReference type="EMBL" id="SHG59747.1"/>
    </source>
</evidence>
<dbReference type="AlphaFoldDB" id="A0A1M5L402"/>
<name>A0A1M5L402_9FLAO</name>
<dbReference type="RefSeq" id="WP_072963494.1">
    <property type="nucleotide sequence ID" value="NZ_FQUT01000018.1"/>
</dbReference>
<dbReference type="EMBL" id="FQUT01000018">
    <property type="protein sequence ID" value="SHG59747.1"/>
    <property type="molecule type" value="Genomic_DNA"/>
</dbReference>